<dbReference type="Gene3D" id="3.40.50.980">
    <property type="match status" value="2"/>
</dbReference>
<comment type="cofactor">
    <cofactor evidence="1">
        <name>pantetheine 4'-phosphate</name>
        <dbReference type="ChEBI" id="CHEBI:47942"/>
    </cofactor>
</comment>
<evidence type="ECO:0000313" key="6">
    <source>
        <dbReference type="Proteomes" id="UP000616724"/>
    </source>
</evidence>
<dbReference type="FunFam" id="2.30.38.10:FF:000001">
    <property type="entry name" value="Non-ribosomal peptide synthetase PvdI"/>
    <property type="match status" value="1"/>
</dbReference>
<keyword evidence="6" id="KW-1185">Reference proteome</keyword>
<evidence type="ECO:0000256" key="3">
    <source>
        <dbReference type="ARBA" id="ARBA00022553"/>
    </source>
</evidence>
<dbReference type="Pfam" id="PF00501">
    <property type="entry name" value="AMP-binding"/>
    <property type="match status" value="1"/>
</dbReference>
<feature type="domain" description="Carrier" evidence="4">
    <location>
        <begin position="967"/>
        <end position="1042"/>
    </location>
</feature>
<keyword evidence="3" id="KW-0597">Phosphoprotein</keyword>
<dbReference type="InterPro" id="IPR001242">
    <property type="entry name" value="Condensation_dom"/>
</dbReference>
<dbReference type="Proteomes" id="UP000616724">
    <property type="component" value="Unassembled WGS sequence"/>
</dbReference>
<dbReference type="Pfam" id="PF00550">
    <property type="entry name" value="PP-binding"/>
    <property type="match status" value="1"/>
</dbReference>
<evidence type="ECO:0000259" key="4">
    <source>
        <dbReference type="PROSITE" id="PS50075"/>
    </source>
</evidence>
<dbReference type="Pfam" id="PF00668">
    <property type="entry name" value="Condensation"/>
    <property type="match status" value="1"/>
</dbReference>
<accession>A0A8J3W8S9</accession>
<sequence length="1089" mass="112751">MTSVVAVPASYAQERFWLSEHLAGGGAALHNMHLAVELAGRLDTAAFAAAVQGAVDRHEALRTTLRPIGGRPHQVIAETLAVPTPVADPGGVPADALVAARAAAHARTRFDLAAGPLMRSELLRLGPERHVWLLTVHHAVCDGWSLGVLLEEIGAAYRGEPVAEPALQYADYAVWQRAFVEGGGADDDLGHWTRALAGAPAVLDLPADRARPAVSTRRGALLTPDPLPAGLAGLAGAQRVTPFAAALAAAGLLLHRLTGAEDVVIGTTHAGRDRPETDRLVGCLVNTLPLRLPVRPLDDFRTLLVRAGEAVLDAQEHAEAPFDRIVQAVNPDRTSGHNPIFQVMVDAEPGVADRLRLPGVEVTPVPAPERGISLFDLSLTIGPGGGLVCEYSTELFDEATVRSYTRCLAALTEAAVAAPDLPLRDLPALRPAERERVLAGGSATAAGPDGSVPPWIEAGPGGSVPAWIEAAARRRPDAAAVGDLTWRELIDRAARLGGALGGRGVGRGSIVALFADRSPEAIAAICGIHRAGAAYLPLDPELPDARVTELLARARPAAVVTTPAHAPRLRALGADATVLPGGVRAAAGAGDGRRDHAVPVEAGDLAYVMFTSGSTGRPKAVGVPHGGLAAYVTAHQAMYALTPDDRVLQSGSLSFDLSAEEIFPCLAAGATLVPRTEEMLDGPAAFLDGAARLGVTVAHLPTSLLNPLAGAVTDDGAPVPPSLRLVVVGGEPADPARLAAWRAAAPGVRLAHVYGVTEASMVSSAAFLDTVPDRARVTIGRPIAGTEIHVLDDGFEPVPDGVPGEIFIGGAGLARGYLAEPGRTAARFVPHPFAAGRRLYRTGDLARRLPGGRLEYVGRLDRQLSLRGFRIDPAEPEAVLRAHRAVADAAVTVRDGQLVGYVALRPGAGRVPVEELRAHAARALPGHLVPGAIVRLAALPRTGSGKIDVSALPSPRARTSAERSAAVPAGSTQAAVAEIWCEVLGVARVAPDDDFFQLGGHSLLAGQVAARLRRRFGVGAAMRLVFRHPRLADLAAAVDRMSDQAPAGTLPAAPGGPVSAARAGRALGDAVGDGDELAELLRELGVGHD</sequence>
<dbReference type="InterPro" id="IPR020845">
    <property type="entry name" value="AMP-binding_CS"/>
</dbReference>
<dbReference type="GO" id="GO:0008610">
    <property type="term" value="P:lipid biosynthetic process"/>
    <property type="evidence" value="ECO:0007669"/>
    <property type="project" value="UniProtKB-ARBA"/>
</dbReference>
<dbReference type="GO" id="GO:0005829">
    <property type="term" value="C:cytosol"/>
    <property type="evidence" value="ECO:0007669"/>
    <property type="project" value="TreeGrafter"/>
</dbReference>
<evidence type="ECO:0000256" key="1">
    <source>
        <dbReference type="ARBA" id="ARBA00001957"/>
    </source>
</evidence>
<dbReference type="InterPro" id="IPR020806">
    <property type="entry name" value="PKS_PP-bd"/>
</dbReference>
<protein>
    <recommendedName>
        <fullName evidence="4">Carrier domain-containing protein</fullName>
    </recommendedName>
</protein>
<dbReference type="Gene3D" id="2.30.38.10">
    <property type="entry name" value="Luciferase, Domain 3"/>
    <property type="match status" value="1"/>
</dbReference>
<dbReference type="PANTHER" id="PTHR45527:SF1">
    <property type="entry name" value="FATTY ACID SYNTHASE"/>
    <property type="match status" value="1"/>
</dbReference>
<dbReference type="FunFam" id="1.10.1200.10:FF:000005">
    <property type="entry name" value="Nonribosomal peptide synthetase 1"/>
    <property type="match status" value="1"/>
</dbReference>
<evidence type="ECO:0000256" key="2">
    <source>
        <dbReference type="ARBA" id="ARBA00022450"/>
    </source>
</evidence>
<dbReference type="Gene3D" id="3.30.559.30">
    <property type="entry name" value="Nonribosomal peptide synthetase, condensation domain"/>
    <property type="match status" value="1"/>
</dbReference>
<dbReference type="SUPFAM" id="SSF47336">
    <property type="entry name" value="ACP-like"/>
    <property type="match status" value="1"/>
</dbReference>
<organism evidence="5 6">
    <name type="scientific">Planobispora longispora</name>
    <dbReference type="NCBI Taxonomy" id="28887"/>
    <lineage>
        <taxon>Bacteria</taxon>
        <taxon>Bacillati</taxon>
        <taxon>Actinomycetota</taxon>
        <taxon>Actinomycetes</taxon>
        <taxon>Streptosporangiales</taxon>
        <taxon>Streptosporangiaceae</taxon>
        <taxon>Planobispora</taxon>
    </lineage>
</organism>
<comment type="caution">
    <text evidence="5">The sequence shown here is derived from an EMBL/GenBank/DDBJ whole genome shotgun (WGS) entry which is preliminary data.</text>
</comment>
<dbReference type="AlphaFoldDB" id="A0A8J3W8S9"/>
<dbReference type="GO" id="GO:0031177">
    <property type="term" value="F:phosphopantetheine binding"/>
    <property type="evidence" value="ECO:0007669"/>
    <property type="project" value="InterPro"/>
</dbReference>
<dbReference type="InterPro" id="IPR009081">
    <property type="entry name" value="PP-bd_ACP"/>
</dbReference>
<proteinExistence type="predicted"/>
<dbReference type="GO" id="GO:0009366">
    <property type="term" value="C:enterobactin synthetase complex"/>
    <property type="evidence" value="ECO:0007669"/>
    <property type="project" value="TreeGrafter"/>
</dbReference>
<dbReference type="GO" id="GO:0047527">
    <property type="term" value="F:2,3-dihydroxybenzoate-serine ligase activity"/>
    <property type="evidence" value="ECO:0007669"/>
    <property type="project" value="TreeGrafter"/>
</dbReference>
<gene>
    <name evidence="5" type="ORF">Plo01_66390</name>
</gene>
<name>A0A8J3W8S9_9ACTN</name>
<dbReference type="SMART" id="SM00823">
    <property type="entry name" value="PKS_PP"/>
    <property type="match status" value="1"/>
</dbReference>
<dbReference type="PANTHER" id="PTHR45527">
    <property type="entry name" value="NONRIBOSOMAL PEPTIDE SYNTHETASE"/>
    <property type="match status" value="1"/>
</dbReference>
<dbReference type="Gene3D" id="1.10.1200.10">
    <property type="entry name" value="ACP-like"/>
    <property type="match status" value="1"/>
</dbReference>
<dbReference type="SUPFAM" id="SSF52777">
    <property type="entry name" value="CoA-dependent acyltransferases"/>
    <property type="match status" value="2"/>
</dbReference>
<dbReference type="GO" id="GO:0009239">
    <property type="term" value="P:enterobactin biosynthetic process"/>
    <property type="evidence" value="ECO:0007669"/>
    <property type="project" value="TreeGrafter"/>
</dbReference>
<dbReference type="InterPro" id="IPR025110">
    <property type="entry name" value="AMP-bd_C"/>
</dbReference>
<dbReference type="SUPFAM" id="SSF56801">
    <property type="entry name" value="Acetyl-CoA synthetase-like"/>
    <property type="match status" value="1"/>
</dbReference>
<dbReference type="InterPro" id="IPR036736">
    <property type="entry name" value="ACP-like_sf"/>
</dbReference>
<dbReference type="PROSITE" id="PS50075">
    <property type="entry name" value="CARRIER"/>
    <property type="match status" value="1"/>
</dbReference>
<dbReference type="Gene3D" id="3.30.300.30">
    <property type="match status" value="1"/>
</dbReference>
<dbReference type="NCBIfam" id="TIGR01733">
    <property type="entry name" value="AA-adenyl-dom"/>
    <property type="match status" value="1"/>
</dbReference>
<dbReference type="Gene3D" id="3.30.559.10">
    <property type="entry name" value="Chloramphenicol acetyltransferase-like domain"/>
    <property type="match status" value="1"/>
</dbReference>
<dbReference type="Pfam" id="PF13193">
    <property type="entry name" value="AMP-binding_C"/>
    <property type="match status" value="1"/>
</dbReference>
<dbReference type="CDD" id="cd05930">
    <property type="entry name" value="A_NRPS"/>
    <property type="match status" value="1"/>
</dbReference>
<dbReference type="PROSITE" id="PS00455">
    <property type="entry name" value="AMP_BINDING"/>
    <property type="match status" value="1"/>
</dbReference>
<dbReference type="GO" id="GO:0043041">
    <property type="term" value="P:amino acid activation for nonribosomal peptide biosynthetic process"/>
    <property type="evidence" value="ECO:0007669"/>
    <property type="project" value="TreeGrafter"/>
</dbReference>
<dbReference type="InterPro" id="IPR023213">
    <property type="entry name" value="CAT-like_dom_sf"/>
</dbReference>
<evidence type="ECO:0000313" key="5">
    <source>
        <dbReference type="EMBL" id="GIH80210.1"/>
    </source>
</evidence>
<dbReference type="InterPro" id="IPR010071">
    <property type="entry name" value="AA_adenyl_dom"/>
</dbReference>
<keyword evidence="2" id="KW-0596">Phosphopantetheine</keyword>
<dbReference type="RefSeq" id="WP_203894640.1">
    <property type="nucleotide sequence ID" value="NZ_BOOH01000056.1"/>
</dbReference>
<dbReference type="InterPro" id="IPR000873">
    <property type="entry name" value="AMP-dep_synth/lig_dom"/>
</dbReference>
<reference evidence="5 6" key="1">
    <citation type="submission" date="2021-01" db="EMBL/GenBank/DDBJ databases">
        <title>Whole genome shotgun sequence of Planobispora longispora NBRC 13918.</title>
        <authorList>
            <person name="Komaki H."/>
            <person name="Tamura T."/>
        </authorList>
    </citation>
    <scope>NUCLEOTIDE SEQUENCE [LARGE SCALE GENOMIC DNA]</scope>
    <source>
        <strain evidence="5 6">NBRC 13918</strain>
    </source>
</reference>
<dbReference type="EMBL" id="BOOH01000056">
    <property type="protein sequence ID" value="GIH80210.1"/>
    <property type="molecule type" value="Genomic_DNA"/>
</dbReference>
<dbReference type="InterPro" id="IPR045851">
    <property type="entry name" value="AMP-bd_C_sf"/>
</dbReference>
<dbReference type="CDD" id="cd19531">
    <property type="entry name" value="LCL_NRPS-like"/>
    <property type="match status" value="1"/>
</dbReference>